<feature type="region of interest" description="Disordered" evidence="2">
    <location>
        <begin position="3124"/>
        <end position="3147"/>
    </location>
</feature>
<dbReference type="InterPro" id="IPR000403">
    <property type="entry name" value="PI3/4_kinase_cat_dom"/>
</dbReference>
<feature type="transmembrane region" description="Helical" evidence="3">
    <location>
        <begin position="2894"/>
        <end position="2915"/>
    </location>
</feature>
<dbReference type="InterPro" id="IPR014009">
    <property type="entry name" value="PIK_FAT"/>
</dbReference>
<dbReference type="InterPro" id="IPR003151">
    <property type="entry name" value="PIK-rel_kinase_FAT"/>
</dbReference>
<organism evidence="6">
    <name type="scientific">Oikopleura dioica</name>
    <name type="common">Tunicate</name>
    <dbReference type="NCBI Taxonomy" id="34765"/>
    <lineage>
        <taxon>Eukaryota</taxon>
        <taxon>Metazoa</taxon>
        <taxon>Chordata</taxon>
        <taxon>Tunicata</taxon>
        <taxon>Appendicularia</taxon>
        <taxon>Copelata</taxon>
        <taxon>Oikopleuridae</taxon>
        <taxon>Oikopleura</taxon>
    </lineage>
</organism>
<protein>
    <submittedName>
        <fullName evidence="6">Uncharacterized protein</fullName>
    </submittedName>
</protein>
<keyword evidence="3" id="KW-0812">Transmembrane</keyword>
<keyword evidence="3" id="KW-0472">Membrane</keyword>
<dbReference type="Pfam" id="PF02259">
    <property type="entry name" value="FAT"/>
    <property type="match status" value="1"/>
</dbReference>
<feature type="transmembrane region" description="Helical" evidence="3">
    <location>
        <begin position="3001"/>
        <end position="3025"/>
    </location>
</feature>
<dbReference type="InterPro" id="IPR011009">
    <property type="entry name" value="Kinase-like_dom_sf"/>
</dbReference>
<evidence type="ECO:0000313" key="7">
    <source>
        <dbReference type="Proteomes" id="UP000001307"/>
    </source>
</evidence>
<dbReference type="PROSITE" id="PS50290">
    <property type="entry name" value="PI3_4_KINASE_3"/>
    <property type="match status" value="1"/>
</dbReference>
<evidence type="ECO:0000256" key="1">
    <source>
        <dbReference type="ARBA" id="ARBA00007234"/>
    </source>
</evidence>
<dbReference type="EMBL" id="FN653020">
    <property type="protein sequence ID" value="CBY23163.1"/>
    <property type="molecule type" value="Genomic_DNA"/>
</dbReference>
<dbReference type="InParanoid" id="E4X065"/>
<evidence type="ECO:0000259" key="5">
    <source>
        <dbReference type="PROSITE" id="PS51189"/>
    </source>
</evidence>
<evidence type="ECO:0000313" key="6">
    <source>
        <dbReference type="EMBL" id="CBY23163.1"/>
    </source>
</evidence>
<sequence>MNELMEPLVEALKGGPTLISQGLRTLELFVDNLQPDFLQEKIKPVRPEMMRALWDIINRDDIIRSSKERENCCTAAYRILGKFGGENRSSLREAPKLEWTDFNRAFSQLMVLDFHDVKMTIPLDNLPTNALALLGSRNSNDFIRRSCVQLLVLILTSLIEREQREITDKVKYNLFFTKSNDVFRQKETAKLYKCGKNADIPEKLMRTTIQGLIYSMQFEDSSISNDACFHIEALIRHFVIVDCGFYVSPMSELPFVNDHNSKMVYVVEAMISTFGLQECNIDKISAAVFNLVKIGYETATLLLENGVKVTKLPFFVLVARELQQACYERSWYVKSAARNVMKKLLEYFPLTWIYEHSLSFYKSLLYILRDLENEVSFSTVKLTHETLWTLLERVFFEDSAEVNLQETLSSRESLLKALVRDIISPFKIVREFSQRTLGRLAEKFGKNTSEVILQIVAKFENILEIPPFLKGKLGNMNYKAIPIQIGILNGSAYCLGLDPPVFVYSQEPTAECHTFLVETFKIMSADENYISRDCYKKWMIKNDHGYENSLTPLRVEAMRVMSHCYNIKKLREDIFSALYQNMTQLNEKKKDDELIKGAESCLEFFLENTMARKESEITMDFIHSELKPILEKITPRSCPRFEDMDCYVIERLAVLSRLLPKTLKLYDRFATHFRETLKRLVETVHQNRSHSELLKMAVATVEVFPLGQISDNSATNLEALIQQIIDTEEELGFYIEEIHPHLASFCFKVLKSDSRRVFEGILSSEKLAHTGWTRIFGQFLRYDEDLIIHEALISITSRILDKVQASKLDKQKEDNLAKPSIVLFHVIQLIEKVSITVSPSNEKLGHVIKKLVHVWNTPWLNFTINNTSPDEDFKEILLISRIFLRFAQEFTRDTSVLFELQKVYQIRNMCQFTEIKFWLKNDMARGYSTEDRRFILCQIFEGWNSSEFSERVRSDIMENIALRLLTESKDDGTLAKLLGQPGENDLVGLAVNKVVEWCPNACDHLRVAVLHLLQFLIQHCFDYVQDDNIFPDRFRLNRITEFSSPCIAPEATAMEPFTKFNGHLLLAMIAEKHNVDPIMTLDLYERLLRAFGMHSKVLVDQALDILINKLARDGRVDDIAAVTRRILVEEFQILRASAQLSHVVGLIERHGDVFFACKDKPALIGVMVPNMSRLSNSNFNEQRCLAVKLAVMLINWQKRSLQTSPPVSIVEKKHAETIINFLIRIMNQYFGNDQSGQSADIINKCKNVFTTIYEFSLWENIPLRLQAIEKCFESIDGSDQKALEAVSAMMTLKELVHIVPNSINEILTMQQTLINLICRADLRIYAGLKNLLKEIVAKYGSHPSLQPLRDAISQQLNEGFSQCENSADPLPEMRRYLILVDSCKELPRLVEDVSYNLVKLFQRVAKEHISSSITPQNARSDDRQSGLIQSQILTIFEILQDRLNVMNIEARKAFLSQQSVTSVVQLIEKSDSFAIIEAIVDSAADWVKSGMLTPKERGLILPKLFVNLSKRLEDLAEDKKFDKEKLLKIQGRYLDIIFNVYYSERGTDGTGNQGDMIPKLEGAYLWGMGHSDRNTRVKFFDLYSEWVPSDITQAVLFIFSTQIWDQLTTNFLPIALALLLKRMRKLKPTLLRRMSSFQSLASLFESAKLLNSYDEEGIGPAHHRKLFCQVASCNSEINDNFVAENLLESLSELCFVSTKLARQVWKFVFPTIWKVIPAKQQPVVGKHLRQFMLLSHPSHRTDDMVAFVESMISLSPPIEVKPYHLRYLAQTYPLQPLAAVTLEDMIAKEQVASKRDLFDLDQPPGQSATVVLAQIYDFLGEATWKTSVWETRCQFADTTKALQFMEQAKYDDAQTLLEKLIYSEKQKHTLSVREHSEYDLWRESWITCCKELNSWESLYSHAAHQKDTVLAAECCWKLPNTWNIMKDAVATLEQSSKSHHTWRVHLYKGYLSIRNCIEDVRKEVDFDVSLVDKHAKMAALEAIRAWRKLPKIVSSAHAPLLRAAHQIVELNEAATIHESLCENLIGTEKGKEQIKDIVKRWKNRLPLISDPLSHWSDIVTWHHHQYQSIVTQYEQIGTDQSNVGMHASATDFIYYARIARIHGQLTSALESLQQINQIPSVSVFDCYIRTIEQIKCYLTMNNHDDRHLRVIQETSLRFFKAPEQAEILALKAKLQSKVKNPAQDPSLTFCQAVQVHDSVQAWGHWAEWLVTENLEKAVATKKECAAHAASALTALLQASRQQCSGGFMPNVIYCLTWDDTEVVLDVLDQIADSVPAIQWLPWVSQLINSLCKTTKNIEIAQRREDRLRTILYKVAKKYPLAVYLPIRTKYLSLKMENKLKNRNVDSATGCCCSRLMYLLRDDFPPLLASTEAMIETIKGIRETWYEALLRQMRRLLKCCLHIQFRNTNSVTAAKEPDYLDFIRSLRHSVVDFKKNVQDKTALAEDEQTAKKFFEEFPRDLNLQVELNNETKVNIGELANAVPQWSTKLRKWIRKLENVVKNGRKYFYLDNSRYIDSEIEIPGQSLDPKEPKTFVRLAKIISKGVVLDQFDAIAKEIFFLGKNGRVYSFLCFVDEQFPPQHASEPRREERSSMLKRAINPILSSSRLTSRRGLTVEALKIVPLGPLQKLVEHKGDGQTLWQIYQKSCLKKQDRDAPLTSYFARIPSPQKGNQLSDSLLKELFANITHSYLPKDTFLNWAQATYPSHVDFLTFKGRFLLSIAVQSVVSYCYNLNAVPPSRWLIDRKTGSLFIIGQKIESGMPKSFRLTPNLMSMLTFCGSPHALVEAMQSTCQSLLAESFVTSGVSKAIIRDEELVDDTTAWGLATQSKATSVAVNLEKINKDATKIVLQASNPTMLARAFFFPFQPAVVIRHILKRDKPFERKKKMAQCLRLVCFLTLMVIVFVDIWVSFGATWVVGIQGEQRMQNNQKVESLWSHCDLQPNYKSEQCDTLFSSIGGPSVDGGKYLAWRAMTVISVLTFAASAACCLLSLDCVLMTDSKQWAALAAGSFSLFAALLLAVTAIWYSVDMSTRNIGYGSIGGAGRSALSTRVDIYNQRPGPGLIFAYIMSVAAAVVGACLIIYSNDEDCYEPDVGNARRPSMPMSMISGFPRQTALRKQSEAQFLSESMHGSKHSIDGIDRNPGGQLDYI</sequence>
<name>E4X065_OIKDI</name>
<dbReference type="Proteomes" id="UP000001307">
    <property type="component" value="Unassembled WGS sequence"/>
</dbReference>
<evidence type="ECO:0000256" key="2">
    <source>
        <dbReference type="SAM" id="MobiDB-lite"/>
    </source>
</evidence>
<evidence type="ECO:0000256" key="3">
    <source>
        <dbReference type="SAM" id="Phobius"/>
    </source>
</evidence>
<feature type="domain" description="FAT" evidence="5">
    <location>
        <begin position="1764"/>
        <end position="2332"/>
    </location>
</feature>
<dbReference type="PROSITE" id="PS51189">
    <property type="entry name" value="FAT"/>
    <property type="match status" value="1"/>
</dbReference>
<reference evidence="6" key="1">
    <citation type="journal article" date="2010" name="Science">
        <title>Plasticity of animal genome architecture unmasked by rapid evolution of a pelagic tunicate.</title>
        <authorList>
            <person name="Denoeud F."/>
            <person name="Henriet S."/>
            <person name="Mungpakdee S."/>
            <person name="Aury J.M."/>
            <person name="Da Silva C."/>
            <person name="Brinkmann H."/>
            <person name="Mikhaleva J."/>
            <person name="Olsen L.C."/>
            <person name="Jubin C."/>
            <person name="Canestro C."/>
            <person name="Bouquet J.M."/>
            <person name="Danks G."/>
            <person name="Poulain J."/>
            <person name="Campsteijn C."/>
            <person name="Adamski M."/>
            <person name="Cross I."/>
            <person name="Yadetie F."/>
            <person name="Muffato M."/>
            <person name="Louis A."/>
            <person name="Butcher S."/>
            <person name="Tsagkogeorga G."/>
            <person name="Konrad A."/>
            <person name="Singh S."/>
            <person name="Jensen M.F."/>
            <person name="Cong E.H."/>
            <person name="Eikeseth-Otteraa H."/>
            <person name="Noel B."/>
            <person name="Anthouard V."/>
            <person name="Porcel B.M."/>
            <person name="Kachouri-Lafond R."/>
            <person name="Nishino A."/>
            <person name="Ugolini M."/>
            <person name="Chourrout P."/>
            <person name="Nishida H."/>
            <person name="Aasland R."/>
            <person name="Huzurbazar S."/>
            <person name="Westhof E."/>
            <person name="Delsuc F."/>
            <person name="Lehrach H."/>
            <person name="Reinhardt R."/>
            <person name="Weissenbach J."/>
            <person name="Roy S.W."/>
            <person name="Artiguenave F."/>
            <person name="Postlethwait J.H."/>
            <person name="Manak J.R."/>
            <person name="Thompson E.M."/>
            <person name="Jaillon O."/>
            <person name="Du Pasquier L."/>
            <person name="Boudinot P."/>
            <person name="Liberles D.A."/>
            <person name="Volff J.N."/>
            <person name="Philippe H."/>
            <person name="Lenhard B."/>
            <person name="Roest Crollius H."/>
            <person name="Wincker P."/>
            <person name="Chourrout D."/>
        </authorList>
    </citation>
    <scope>NUCLEOTIDE SEQUENCE [LARGE SCALE GENOMIC DNA]</scope>
</reference>
<feature type="transmembrane region" description="Helical" evidence="3">
    <location>
        <begin position="3061"/>
        <end position="3080"/>
    </location>
</feature>
<evidence type="ECO:0000259" key="4">
    <source>
        <dbReference type="PROSITE" id="PS50290"/>
    </source>
</evidence>
<dbReference type="Pfam" id="PF20175">
    <property type="entry name" value="Tra1_central"/>
    <property type="match status" value="1"/>
</dbReference>
<dbReference type="SUPFAM" id="SSF48371">
    <property type="entry name" value="ARM repeat"/>
    <property type="match status" value="2"/>
</dbReference>
<comment type="similarity">
    <text evidence="1">Belongs to the PI3/PI4-kinase family. TRA1 subfamily.</text>
</comment>
<gene>
    <name evidence="6" type="ORF">GSOID_T00015095001</name>
</gene>
<keyword evidence="3" id="KW-1133">Transmembrane helix</keyword>
<dbReference type="InterPro" id="IPR046807">
    <property type="entry name" value="Tra1_central"/>
</dbReference>
<dbReference type="Pfam" id="PF20206">
    <property type="entry name" value="Tra1_ring"/>
    <property type="match status" value="2"/>
</dbReference>
<dbReference type="InterPro" id="IPR016024">
    <property type="entry name" value="ARM-type_fold"/>
</dbReference>
<dbReference type="SUPFAM" id="SSF56112">
    <property type="entry name" value="Protein kinase-like (PK-like)"/>
    <property type="match status" value="1"/>
</dbReference>
<proteinExistence type="inferred from homology"/>
<feature type="transmembrane region" description="Helical" evidence="3">
    <location>
        <begin position="2854"/>
        <end position="2873"/>
    </location>
</feature>
<dbReference type="OrthoDB" id="5570127at2759"/>
<feature type="domain" description="PI3K/PI4K catalytic" evidence="4">
    <location>
        <begin position="2540"/>
        <end position="2858"/>
    </location>
</feature>
<dbReference type="Gene3D" id="1.20.140.150">
    <property type="match status" value="1"/>
</dbReference>
<dbReference type="InterPro" id="IPR046805">
    <property type="entry name" value="Tra1_ring"/>
</dbReference>
<feature type="transmembrane region" description="Helical" evidence="3">
    <location>
        <begin position="2965"/>
        <end position="2989"/>
    </location>
</feature>
<accession>E4X065</accession>
<keyword evidence="7" id="KW-1185">Reference proteome</keyword>
<dbReference type="FunCoup" id="E4X065">
    <property type="interactions" value="315"/>
</dbReference>